<organism evidence="4 5">
    <name type="scientific">Micromonospora zhanjiangensis</name>
    <dbReference type="NCBI Taxonomy" id="1522057"/>
    <lineage>
        <taxon>Bacteria</taxon>
        <taxon>Bacillati</taxon>
        <taxon>Actinomycetota</taxon>
        <taxon>Actinomycetes</taxon>
        <taxon>Micromonosporales</taxon>
        <taxon>Micromonosporaceae</taxon>
        <taxon>Micromonospora</taxon>
    </lineage>
</organism>
<sequence>MACDELRPIGRALPRARFAGVLSAFCAAVVLTVDAAAGGPAAAAGAPRTDPVVRLAASPDDGSAEDPDPGTSPTDPAPGTPTVDPAPTGTAPAPPTSGPPAPPTTSPPAAKTSAPPPPPGPGSGSSPQDAALGVGVTTDDLVLTPAYWNAADTLVDLPVTVTNTSRRAEAVALRYTLPEGLADAGTPGCAPTGDRSYGCAAWTVAAGARFATQIRVRVAGTAWQRLPLSGSVQVTASPLGSESGTPVSDTEGFAVLFPPGPPVPGVSLSASEVAFDVTGRAGDLVVRLGNTGRTDTTGAIEVLLPAGVSVPAPPAGCVSGGPGHTRCDLGALAAGQAGTVRLPVAASPEAQRAAPLSGGVIGTLTPRAGNAKRLQMSFRITAVASAGPAVPEGVGPTGSQGALPPAGRVAEAKGGLSRTQQAAVALIVLSVLLVLIALALATTSLRRRMSNPPTVPPTAGTVRSGE</sequence>
<feature type="region of interest" description="Disordered" evidence="1">
    <location>
        <begin position="40"/>
        <end position="132"/>
    </location>
</feature>
<dbReference type="Proteomes" id="UP001595868">
    <property type="component" value="Unassembled WGS sequence"/>
</dbReference>
<feature type="compositionally biased region" description="Pro residues" evidence="1">
    <location>
        <begin position="92"/>
        <end position="106"/>
    </location>
</feature>
<evidence type="ECO:0000313" key="4">
    <source>
        <dbReference type="EMBL" id="MFC4104622.1"/>
    </source>
</evidence>
<reference evidence="5" key="1">
    <citation type="journal article" date="2019" name="Int. J. Syst. Evol. Microbiol.">
        <title>The Global Catalogue of Microorganisms (GCM) 10K type strain sequencing project: providing services to taxonomists for standard genome sequencing and annotation.</title>
        <authorList>
            <consortium name="The Broad Institute Genomics Platform"/>
            <consortium name="The Broad Institute Genome Sequencing Center for Infectious Disease"/>
            <person name="Wu L."/>
            <person name="Ma J."/>
        </authorList>
    </citation>
    <scope>NUCLEOTIDE SEQUENCE [LARGE SCALE GENOMIC DNA]</scope>
    <source>
        <strain evidence="5">2902at01</strain>
    </source>
</reference>
<feature type="compositionally biased region" description="Low complexity" evidence="1">
    <location>
        <begin position="80"/>
        <end position="91"/>
    </location>
</feature>
<keyword evidence="2" id="KW-0812">Transmembrane</keyword>
<evidence type="ECO:0000256" key="2">
    <source>
        <dbReference type="SAM" id="Phobius"/>
    </source>
</evidence>
<evidence type="ECO:0000313" key="5">
    <source>
        <dbReference type="Proteomes" id="UP001595868"/>
    </source>
</evidence>
<accession>A0ABV8KF06</accession>
<feature type="chain" id="PRO_5046438274" evidence="3">
    <location>
        <begin position="36"/>
        <end position="466"/>
    </location>
</feature>
<keyword evidence="3" id="KW-0732">Signal</keyword>
<protein>
    <submittedName>
        <fullName evidence="4">Uncharacterized protein</fullName>
    </submittedName>
</protein>
<comment type="caution">
    <text evidence="4">The sequence shown here is derived from an EMBL/GenBank/DDBJ whole genome shotgun (WGS) entry which is preliminary data.</text>
</comment>
<name>A0ABV8KF06_9ACTN</name>
<proteinExistence type="predicted"/>
<evidence type="ECO:0000256" key="1">
    <source>
        <dbReference type="SAM" id="MobiDB-lite"/>
    </source>
</evidence>
<keyword evidence="5" id="KW-1185">Reference proteome</keyword>
<gene>
    <name evidence="4" type="ORF">ACFOX0_01530</name>
</gene>
<feature type="signal peptide" evidence="3">
    <location>
        <begin position="1"/>
        <end position="35"/>
    </location>
</feature>
<feature type="transmembrane region" description="Helical" evidence="2">
    <location>
        <begin position="422"/>
        <end position="441"/>
    </location>
</feature>
<keyword evidence="2" id="KW-1133">Transmembrane helix</keyword>
<evidence type="ECO:0000256" key="3">
    <source>
        <dbReference type="SAM" id="SignalP"/>
    </source>
</evidence>
<dbReference type="RefSeq" id="WP_377541553.1">
    <property type="nucleotide sequence ID" value="NZ_JBHSBN010000001.1"/>
</dbReference>
<dbReference type="EMBL" id="JBHSBN010000001">
    <property type="protein sequence ID" value="MFC4104622.1"/>
    <property type="molecule type" value="Genomic_DNA"/>
</dbReference>
<keyword evidence="2" id="KW-0472">Membrane</keyword>